<sequence>MNDAKKYIVSILIVLLSGILTGCIKEDYSDCPRPFRLTVRAWDADMQDITESGDVERVVIFVFDENGRRIDRLMMTAAEVATHKPIPLEYDGPKSVSFVAWANPSDDALAATAHVHDVKDLFFRLSSANGIAQSPKDLFSGALTCPIEYGSIEQGTERTIDIYRRTAQVHIFVRGYKDWLDAHTVRDLPDYADILLGETPDTYTGLAELIGNAVQYRPEGQIEDGDFISSVFRIYPTLNASPLHLDFLINGATALSFTEGSDGTPFVPVAGKMLNIYIDLRGANVNVVVNVTPWNVVQQYAEY</sequence>
<name>A0A2U1FJ27_9PORP</name>
<evidence type="ECO:0000256" key="2">
    <source>
        <dbReference type="ARBA" id="ARBA00007248"/>
    </source>
</evidence>
<dbReference type="Pfam" id="PF08842">
    <property type="entry name" value="Mfa2"/>
    <property type="match status" value="1"/>
</dbReference>
<dbReference type="Proteomes" id="UP000245462">
    <property type="component" value="Unassembled WGS sequence"/>
</dbReference>
<keyword evidence="9" id="KW-1185">Reference proteome</keyword>
<evidence type="ECO:0000256" key="6">
    <source>
        <dbReference type="ARBA" id="ARBA00023237"/>
    </source>
</evidence>
<keyword evidence="6" id="KW-0998">Cell outer membrane</keyword>
<dbReference type="PROSITE" id="PS51257">
    <property type="entry name" value="PROKAR_LIPOPROTEIN"/>
    <property type="match status" value="1"/>
</dbReference>
<protein>
    <submittedName>
        <fullName evidence="8">Fimbrillin-A associated anchor protein Mfa1/Mfa2</fullName>
    </submittedName>
</protein>
<accession>A0A2U1FJ27</accession>
<keyword evidence="4" id="KW-0472">Membrane</keyword>
<proteinExistence type="inferred from homology"/>
<evidence type="ECO:0000256" key="4">
    <source>
        <dbReference type="ARBA" id="ARBA00023136"/>
    </source>
</evidence>
<reference evidence="8 9" key="1">
    <citation type="submission" date="2018-04" db="EMBL/GenBank/DDBJ databases">
        <title>Genomic Encyclopedia of Type Strains, Phase IV (KMG-IV): sequencing the most valuable type-strain genomes for metagenomic binning, comparative biology and taxonomic classification.</title>
        <authorList>
            <person name="Goeker M."/>
        </authorList>
    </citation>
    <scope>NUCLEOTIDE SEQUENCE [LARGE SCALE GENOMIC DNA]</scope>
    <source>
        <strain evidence="8 9">DSM 28520</strain>
    </source>
</reference>
<comment type="caution">
    <text evidence="8">The sequence shown here is derived from an EMBL/GenBank/DDBJ whole genome shotgun (WGS) entry which is preliminary data.</text>
</comment>
<dbReference type="AlphaFoldDB" id="A0A2U1FJ27"/>
<evidence type="ECO:0000313" key="8">
    <source>
        <dbReference type="EMBL" id="PVZ12213.1"/>
    </source>
</evidence>
<keyword evidence="5" id="KW-0564">Palmitate</keyword>
<comment type="similarity">
    <text evidence="2">Belongs to the bacteroidetes fimbrillin superfamily. FimB/Mfa2 family.</text>
</comment>
<evidence type="ECO:0000256" key="7">
    <source>
        <dbReference type="ARBA" id="ARBA00023288"/>
    </source>
</evidence>
<dbReference type="EMBL" id="QEKY01000005">
    <property type="protein sequence ID" value="PVZ12213.1"/>
    <property type="molecule type" value="Genomic_DNA"/>
</dbReference>
<evidence type="ECO:0000313" key="9">
    <source>
        <dbReference type="Proteomes" id="UP000245462"/>
    </source>
</evidence>
<keyword evidence="3" id="KW-0732">Signal</keyword>
<organism evidence="8 9">
    <name type="scientific">Porphyromonas loveana</name>
    <dbReference type="NCBI Taxonomy" id="1884669"/>
    <lineage>
        <taxon>Bacteria</taxon>
        <taxon>Pseudomonadati</taxon>
        <taxon>Bacteroidota</taxon>
        <taxon>Bacteroidia</taxon>
        <taxon>Bacteroidales</taxon>
        <taxon>Porphyromonadaceae</taxon>
        <taxon>Porphyromonas</taxon>
    </lineage>
</organism>
<dbReference type="GO" id="GO:0009279">
    <property type="term" value="C:cell outer membrane"/>
    <property type="evidence" value="ECO:0007669"/>
    <property type="project" value="UniProtKB-SubCell"/>
</dbReference>
<keyword evidence="7" id="KW-0449">Lipoprotein</keyword>
<dbReference type="InterPro" id="IPR014941">
    <property type="entry name" value="FimB/Mfa2/Mfa3"/>
</dbReference>
<dbReference type="GeneID" id="94550468"/>
<gene>
    <name evidence="8" type="ORF">C7382_105100</name>
</gene>
<dbReference type="Gene3D" id="2.60.40.2100">
    <property type="match status" value="1"/>
</dbReference>
<evidence type="ECO:0000256" key="1">
    <source>
        <dbReference type="ARBA" id="ARBA00004442"/>
    </source>
</evidence>
<comment type="subcellular location">
    <subcellularLocation>
        <location evidence="1">Cell outer membrane</location>
    </subcellularLocation>
</comment>
<dbReference type="OrthoDB" id="1013972at2"/>
<evidence type="ECO:0000256" key="3">
    <source>
        <dbReference type="ARBA" id="ARBA00022729"/>
    </source>
</evidence>
<dbReference type="RefSeq" id="WP_116679019.1">
    <property type="nucleotide sequence ID" value="NZ_QEKY01000005.1"/>
</dbReference>
<evidence type="ECO:0000256" key="5">
    <source>
        <dbReference type="ARBA" id="ARBA00023139"/>
    </source>
</evidence>